<organism evidence="3 4">
    <name type="scientific">Chlamydomonas eustigma</name>
    <dbReference type="NCBI Taxonomy" id="1157962"/>
    <lineage>
        <taxon>Eukaryota</taxon>
        <taxon>Viridiplantae</taxon>
        <taxon>Chlorophyta</taxon>
        <taxon>core chlorophytes</taxon>
        <taxon>Chlorophyceae</taxon>
        <taxon>CS clade</taxon>
        <taxon>Chlamydomonadales</taxon>
        <taxon>Chlamydomonadaceae</taxon>
        <taxon>Chlamydomonas</taxon>
    </lineage>
</organism>
<feature type="coiled-coil region" evidence="1">
    <location>
        <begin position="351"/>
        <end position="378"/>
    </location>
</feature>
<evidence type="ECO:0000313" key="3">
    <source>
        <dbReference type="EMBL" id="GAX79118.1"/>
    </source>
</evidence>
<gene>
    <name evidence="3" type="ORF">CEUSTIGMA_g6558.t1</name>
</gene>
<comment type="caution">
    <text evidence="3">The sequence shown here is derived from an EMBL/GenBank/DDBJ whole genome shotgun (WGS) entry which is preliminary data.</text>
</comment>
<feature type="compositionally biased region" description="Polar residues" evidence="2">
    <location>
        <begin position="596"/>
        <end position="605"/>
    </location>
</feature>
<keyword evidence="4" id="KW-1185">Reference proteome</keyword>
<feature type="region of interest" description="Disordered" evidence="2">
    <location>
        <begin position="570"/>
        <end position="605"/>
    </location>
</feature>
<accession>A0A250X7Q9</accession>
<feature type="region of interest" description="Disordered" evidence="2">
    <location>
        <begin position="1"/>
        <end position="38"/>
    </location>
</feature>
<dbReference type="Proteomes" id="UP000232323">
    <property type="component" value="Unassembled WGS sequence"/>
</dbReference>
<keyword evidence="1" id="KW-0175">Coiled coil</keyword>
<feature type="compositionally biased region" description="Polar residues" evidence="2">
    <location>
        <begin position="570"/>
        <end position="586"/>
    </location>
</feature>
<proteinExistence type="predicted"/>
<evidence type="ECO:0000313" key="4">
    <source>
        <dbReference type="Proteomes" id="UP000232323"/>
    </source>
</evidence>
<name>A0A250X7Q9_9CHLO</name>
<dbReference type="AlphaFoldDB" id="A0A250X7Q9"/>
<dbReference type="EMBL" id="BEGY01000039">
    <property type="protein sequence ID" value="GAX79118.1"/>
    <property type="molecule type" value="Genomic_DNA"/>
</dbReference>
<evidence type="ECO:0000256" key="2">
    <source>
        <dbReference type="SAM" id="MobiDB-lite"/>
    </source>
</evidence>
<feature type="region of interest" description="Disordered" evidence="2">
    <location>
        <begin position="77"/>
        <end position="105"/>
    </location>
</feature>
<evidence type="ECO:0000256" key="1">
    <source>
        <dbReference type="SAM" id="Coils"/>
    </source>
</evidence>
<sequence length="812" mass="87254">MRGHRRSVSVPRTVKSLPQRSRTPSRKVEKKPDWNDTIGTGDLSKMKLTAEELRNRRLQRVSKNRFFMDQAKAMLEGDEEASHARPLNSDVSLSNHESRVDQDSAASIDVGVRLNQMQSIFEHDPKEPQMQQPLSLDQQAAAAAEAMAEAASKYPSDLKLHPYTSSQYMHNTTHDMSMLQSSADLKASPRRDQAAFRRAEVLKTPASKEDLCHFDGSHSAGGVGQRSSKWIQSEYHANAHDLDEGLEPKDTFILGANSSTLLEATFAPSRVSLYQEDAHGSSALPAHEPSTLLISQEASQPPNFYHNAGTTTDTINMQDLLTRQSQSEKRVLDLEAKIQGVGNSSSSSWEMESLRGELKRLAEDNHALRKELSEFSAHTSTMMLHLHDQVAQLMRLQSSAQPGLSLPQPSSLLEQLAPVGMLQANAAASTAAAARSWEHRGPQSHLMGHSVISQTRLSHPVVPTSTVLGVEMSKTSRSIFHDLPTATKPASLYPSMNKSAPTATTRPDSLLRSPIIMESPTRGKPVTSVDDELEKLPTFAAFRRSAVISATKNAHPLGVTARPTGATQWEAPSSPFSGASVPTTTGPGEFKFDQEPSLNPASSVSETGWGLAQYLNASQPTLGTAGSTGYVNNFSPTQAYGATRKVTATTPAFTAEESKSMGAADQTAYSTVAATSAGFARPLPTEFQPRSLGHASILVQHGRSSENLFLGMDTTTVAATGILGYERDSSGDSLSPHHSQMGAVSASFDSKAAAFEAIRNAGGSRSPPRGAGGVGSMSLAAHATAAAMHRRQHARLEMYSSLSSGAHVSTLH</sequence>
<protein>
    <submittedName>
        <fullName evidence="3">Uncharacterized protein</fullName>
    </submittedName>
</protein>
<reference evidence="3 4" key="1">
    <citation type="submission" date="2017-08" db="EMBL/GenBank/DDBJ databases">
        <title>Acidophilic green algal genome provides insights into adaptation to an acidic environment.</title>
        <authorList>
            <person name="Hirooka S."/>
            <person name="Hirose Y."/>
            <person name="Kanesaki Y."/>
            <person name="Higuchi S."/>
            <person name="Fujiwara T."/>
            <person name="Onuma R."/>
            <person name="Era A."/>
            <person name="Ohbayashi R."/>
            <person name="Uzuka A."/>
            <person name="Nozaki H."/>
            <person name="Yoshikawa H."/>
            <person name="Miyagishima S.Y."/>
        </authorList>
    </citation>
    <scope>NUCLEOTIDE SEQUENCE [LARGE SCALE GENOMIC DNA]</scope>
    <source>
        <strain evidence="3 4">NIES-2499</strain>
    </source>
</reference>